<comment type="caution">
    <text evidence="1">The sequence shown here is derived from an EMBL/GenBank/DDBJ whole genome shotgun (WGS) entry which is preliminary data.</text>
</comment>
<protein>
    <submittedName>
        <fullName evidence="1">Cytidylate kinase-like family protein</fullName>
    </submittedName>
</protein>
<gene>
    <name evidence="1" type="ORF">DWX94_09625</name>
</gene>
<evidence type="ECO:0000313" key="2">
    <source>
        <dbReference type="Proteomes" id="UP000283295"/>
    </source>
</evidence>
<dbReference type="OrthoDB" id="9781180at2"/>
<keyword evidence="1" id="KW-0418">Kinase</keyword>
<organism evidence="1 2">
    <name type="scientific">Coprococcus eutactus</name>
    <dbReference type="NCBI Taxonomy" id="33043"/>
    <lineage>
        <taxon>Bacteria</taxon>
        <taxon>Bacillati</taxon>
        <taxon>Bacillota</taxon>
        <taxon>Clostridia</taxon>
        <taxon>Lachnospirales</taxon>
        <taxon>Lachnospiraceae</taxon>
        <taxon>Coprococcus</taxon>
    </lineage>
</organism>
<dbReference type="Proteomes" id="UP000283295">
    <property type="component" value="Unassembled WGS sequence"/>
</dbReference>
<dbReference type="GO" id="GO:0016301">
    <property type="term" value="F:kinase activity"/>
    <property type="evidence" value="ECO:0007669"/>
    <property type="project" value="UniProtKB-KW"/>
</dbReference>
<proteinExistence type="predicted"/>
<dbReference type="Gene3D" id="3.40.50.300">
    <property type="entry name" value="P-loop containing nucleotide triphosphate hydrolases"/>
    <property type="match status" value="1"/>
</dbReference>
<dbReference type="AlphaFoldDB" id="A0A412IQT8"/>
<dbReference type="InterPro" id="IPR027417">
    <property type="entry name" value="P-loop_NTPase"/>
</dbReference>
<reference evidence="1 2" key="1">
    <citation type="submission" date="2018-08" db="EMBL/GenBank/DDBJ databases">
        <title>A genome reference for cultivated species of the human gut microbiota.</title>
        <authorList>
            <person name="Zou Y."/>
            <person name="Xue W."/>
            <person name="Luo G."/>
        </authorList>
    </citation>
    <scope>NUCLEOTIDE SEQUENCE [LARGE SCALE GENOMIC DNA]</scope>
    <source>
        <strain evidence="1 2">AF22-21</strain>
    </source>
</reference>
<dbReference type="EMBL" id="QRVK01000024">
    <property type="protein sequence ID" value="RGS40903.1"/>
    <property type="molecule type" value="Genomic_DNA"/>
</dbReference>
<keyword evidence="1" id="KW-0808">Transferase</keyword>
<accession>A0A412IQT8</accession>
<dbReference type="Pfam" id="PF13189">
    <property type="entry name" value="Cytidylate_kin2"/>
    <property type="match status" value="1"/>
</dbReference>
<name>A0A412IQT8_9FIRM</name>
<sequence>MIITIGRECGCDGDEVAARLASKYGIACYTKKEIIRLAKENGVYDKYPFFFGEKAIDSMMQSVSDDFVVKRRRTPEEALERLLDGQDGVVVGRASDYAFKNRNDAVRIFLCGDKTSRIKRIMDKHGISESKAKGLVEETDARRRSYHDYYSGENWGYSGHYDLCLDEVKLGVDGVVEMVAAYMKVIGRK</sequence>
<evidence type="ECO:0000313" key="1">
    <source>
        <dbReference type="EMBL" id="RGS40903.1"/>
    </source>
</evidence>